<evidence type="ECO:0000313" key="2">
    <source>
        <dbReference type="EMBL" id="GEY07926.1"/>
    </source>
</evidence>
<gene>
    <name evidence="2" type="ORF">Tci_379900</name>
</gene>
<proteinExistence type="predicted"/>
<dbReference type="EMBL" id="BKCJ010150294">
    <property type="protein sequence ID" value="GEY07926.1"/>
    <property type="molecule type" value="Genomic_DNA"/>
</dbReference>
<sequence>TWGALISEVSLKSAFRAEGPVGLLGWLALGASVGFSISGVLIVKPDYALVGEVLDKARLGVSVNITALGSSVDTGSYSACSTGGAGRGSIVFVKTVSNTKSFFLKCCWSQNGIGRCEWYILILLEPVEGGKDFSQKVQQEACCSLLSWSLLGFWYVRIEIVEFKSSGSVPLKYLTQQELTAMTTGFPSSHILLC</sequence>
<accession>A0A699HGW8</accession>
<reference evidence="2" key="1">
    <citation type="journal article" date="2019" name="Sci. Rep.">
        <title>Draft genome of Tanacetum cinerariifolium, the natural source of mosquito coil.</title>
        <authorList>
            <person name="Yamashiro T."/>
            <person name="Shiraishi A."/>
            <person name="Satake H."/>
            <person name="Nakayama K."/>
        </authorList>
    </citation>
    <scope>NUCLEOTIDE SEQUENCE</scope>
</reference>
<keyword evidence="1" id="KW-1133">Transmembrane helix</keyword>
<organism evidence="2">
    <name type="scientific">Tanacetum cinerariifolium</name>
    <name type="common">Dalmatian daisy</name>
    <name type="synonym">Chrysanthemum cinerariifolium</name>
    <dbReference type="NCBI Taxonomy" id="118510"/>
    <lineage>
        <taxon>Eukaryota</taxon>
        <taxon>Viridiplantae</taxon>
        <taxon>Streptophyta</taxon>
        <taxon>Embryophyta</taxon>
        <taxon>Tracheophyta</taxon>
        <taxon>Spermatophyta</taxon>
        <taxon>Magnoliopsida</taxon>
        <taxon>eudicotyledons</taxon>
        <taxon>Gunneridae</taxon>
        <taxon>Pentapetalae</taxon>
        <taxon>asterids</taxon>
        <taxon>campanulids</taxon>
        <taxon>Asterales</taxon>
        <taxon>Asteraceae</taxon>
        <taxon>Asteroideae</taxon>
        <taxon>Anthemideae</taxon>
        <taxon>Anthemidinae</taxon>
        <taxon>Tanacetum</taxon>
    </lineage>
</organism>
<keyword evidence="1" id="KW-0812">Transmembrane</keyword>
<dbReference type="AlphaFoldDB" id="A0A699HGW8"/>
<comment type="caution">
    <text evidence="2">The sequence shown here is derived from an EMBL/GenBank/DDBJ whole genome shotgun (WGS) entry which is preliminary data.</text>
</comment>
<feature type="non-terminal residue" evidence="2">
    <location>
        <position position="1"/>
    </location>
</feature>
<name>A0A699HGW8_TANCI</name>
<protein>
    <submittedName>
        <fullName evidence="2">Uncharacterized protein</fullName>
    </submittedName>
</protein>
<feature type="transmembrane region" description="Helical" evidence="1">
    <location>
        <begin position="23"/>
        <end position="43"/>
    </location>
</feature>
<keyword evidence="1" id="KW-0472">Membrane</keyword>
<evidence type="ECO:0000256" key="1">
    <source>
        <dbReference type="SAM" id="Phobius"/>
    </source>
</evidence>